<protein>
    <submittedName>
        <fullName evidence="3">Rhodanese domain-containing protein</fullName>
    </submittedName>
</protein>
<dbReference type="PANTHER" id="PTHR43031:SF18">
    <property type="entry name" value="RHODANESE-RELATED SULFURTRANSFERASES"/>
    <property type="match status" value="1"/>
</dbReference>
<dbReference type="Pfam" id="PF00581">
    <property type="entry name" value="Rhodanese"/>
    <property type="match status" value="1"/>
</dbReference>
<reference evidence="3 4" key="1">
    <citation type="submission" date="2016-05" db="EMBL/GenBank/DDBJ databases">
        <title>Single-cell genome of chain-forming Candidatus Thiomargarita nelsonii and comparison to other large sulfur-oxidizing bacteria.</title>
        <authorList>
            <person name="Winkel M."/>
            <person name="Salman V."/>
            <person name="Woyke T."/>
            <person name="Schulz-Vogt H."/>
            <person name="Richter M."/>
            <person name="Flood B."/>
            <person name="Bailey J."/>
            <person name="Amann R."/>
            <person name="Mussmann M."/>
        </authorList>
    </citation>
    <scope>NUCLEOTIDE SEQUENCE [LARGE SCALE GENOMIC DNA]</scope>
    <source>
        <strain evidence="3 4">THI036</strain>
    </source>
</reference>
<dbReference type="Gene3D" id="3.40.250.10">
    <property type="entry name" value="Rhodanese-like domain"/>
    <property type="match status" value="1"/>
</dbReference>
<name>A0A0A6NZK8_9GAMM</name>
<evidence type="ECO:0000313" key="3">
    <source>
        <dbReference type="EMBL" id="OAD23361.1"/>
    </source>
</evidence>
<sequence>MEQLVEFAGNHPGLFLAFAIVSGLLVWSFLGDSLAGVKSLLPQEATLLMNHEDAIVLDVREDNEYVQGHILNSVHIPLSLLSDKIARLEKYRNRPIIASCRSGNRSGQACRQLKKNGFEKIHNLKGGIMAWQNANLPLAKGKNGK</sequence>
<dbReference type="InterPro" id="IPR001763">
    <property type="entry name" value="Rhodanese-like_dom"/>
</dbReference>
<proteinExistence type="predicted"/>
<dbReference type="InterPro" id="IPR036873">
    <property type="entry name" value="Rhodanese-like_dom_sf"/>
</dbReference>
<dbReference type="SMART" id="SM00450">
    <property type="entry name" value="RHOD"/>
    <property type="match status" value="1"/>
</dbReference>
<keyword evidence="4" id="KW-1185">Reference proteome</keyword>
<comment type="caution">
    <text evidence="3">The sequence shown here is derived from an EMBL/GenBank/DDBJ whole genome shotgun (WGS) entry which is preliminary data.</text>
</comment>
<accession>A0A0A6NZK8</accession>
<feature type="domain" description="Rhodanese" evidence="2">
    <location>
        <begin position="50"/>
        <end position="140"/>
    </location>
</feature>
<organism evidence="3 4">
    <name type="scientific">Candidatus Thiomargarita nelsonii</name>
    <dbReference type="NCBI Taxonomy" id="1003181"/>
    <lineage>
        <taxon>Bacteria</taxon>
        <taxon>Pseudomonadati</taxon>
        <taxon>Pseudomonadota</taxon>
        <taxon>Gammaproteobacteria</taxon>
        <taxon>Thiotrichales</taxon>
        <taxon>Thiotrichaceae</taxon>
        <taxon>Thiomargarita</taxon>
    </lineage>
</organism>
<dbReference type="EMBL" id="LUTY01000406">
    <property type="protein sequence ID" value="OAD23361.1"/>
    <property type="molecule type" value="Genomic_DNA"/>
</dbReference>
<dbReference type="SUPFAM" id="SSF52821">
    <property type="entry name" value="Rhodanese/Cell cycle control phosphatase"/>
    <property type="match status" value="1"/>
</dbReference>
<keyword evidence="1" id="KW-1133">Transmembrane helix</keyword>
<evidence type="ECO:0000256" key="1">
    <source>
        <dbReference type="SAM" id="Phobius"/>
    </source>
</evidence>
<dbReference type="CDD" id="cd00158">
    <property type="entry name" value="RHOD"/>
    <property type="match status" value="1"/>
</dbReference>
<keyword evidence="1" id="KW-0812">Transmembrane</keyword>
<dbReference type="Proteomes" id="UP000076962">
    <property type="component" value="Unassembled WGS sequence"/>
</dbReference>
<evidence type="ECO:0000313" key="4">
    <source>
        <dbReference type="Proteomes" id="UP000076962"/>
    </source>
</evidence>
<dbReference type="AlphaFoldDB" id="A0A0A6NZK8"/>
<dbReference type="PANTHER" id="PTHR43031">
    <property type="entry name" value="FAD-DEPENDENT OXIDOREDUCTASE"/>
    <property type="match status" value="1"/>
</dbReference>
<keyword evidence="1" id="KW-0472">Membrane</keyword>
<gene>
    <name evidence="3" type="ORF">THIOM_000811</name>
</gene>
<dbReference type="InterPro" id="IPR050229">
    <property type="entry name" value="GlpE_sulfurtransferase"/>
</dbReference>
<dbReference type="PROSITE" id="PS50206">
    <property type="entry name" value="RHODANESE_3"/>
    <property type="match status" value="1"/>
</dbReference>
<feature type="transmembrane region" description="Helical" evidence="1">
    <location>
        <begin position="12"/>
        <end position="30"/>
    </location>
</feature>
<evidence type="ECO:0000259" key="2">
    <source>
        <dbReference type="PROSITE" id="PS50206"/>
    </source>
</evidence>